<evidence type="ECO:0000313" key="5">
    <source>
        <dbReference type="Proteomes" id="UP000183442"/>
    </source>
</evidence>
<dbReference type="GeneID" id="28489412"/>
<keyword evidence="4" id="KW-1185">Reference proteome</keyword>
<dbReference type="NCBIfam" id="TIGR03260">
    <property type="entry name" value="met_CoM_red_D"/>
    <property type="match status" value="1"/>
</dbReference>
<dbReference type="RefSeq" id="WP_067147085.1">
    <property type="nucleotide sequence ID" value="NZ_CP014265.1"/>
</dbReference>
<name>A0A126R0U7_METOL</name>
<organism evidence="2 4">
    <name type="scientific">Methanobrevibacter olleyae</name>
    <dbReference type="NCBI Taxonomy" id="294671"/>
    <lineage>
        <taxon>Archaea</taxon>
        <taxon>Methanobacteriati</taxon>
        <taxon>Methanobacteriota</taxon>
        <taxon>Methanomada group</taxon>
        <taxon>Methanobacteria</taxon>
        <taxon>Methanobacteriales</taxon>
        <taxon>Methanobacteriaceae</taxon>
        <taxon>Methanobrevibacter</taxon>
    </lineage>
</organism>
<dbReference type="GO" id="GO:0015948">
    <property type="term" value="P:methanogenesis"/>
    <property type="evidence" value="ECO:0007669"/>
    <property type="project" value="UniProtKB-KW"/>
</dbReference>
<reference evidence="3" key="4">
    <citation type="submission" date="2016-10" db="EMBL/GenBank/DDBJ databases">
        <authorList>
            <person name="de Groot N.N."/>
        </authorList>
    </citation>
    <scope>NUCLEOTIDE SEQUENCE [LARGE SCALE GENOMIC DNA]</scope>
    <source>
        <strain evidence="3">DSM 16632</strain>
    </source>
</reference>
<dbReference type="EMBL" id="FOTL01000003">
    <property type="protein sequence ID" value="SFL23524.1"/>
    <property type="molecule type" value="Genomic_DNA"/>
</dbReference>
<dbReference type="AlphaFoldDB" id="A0A126R0U7"/>
<dbReference type="PIRSF" id="PIRSF005636">
    <property type="entry name" value="McrD"/>
    <property type="match status" value="1"/>
</dbReference>
<dbReference type="EMBL" id="CP014265">
    <property type="protein sequence ID" value="AMK15666.1"/>
    <property type="molecule type" value="Genomic_DNA"/>
</dbReference>
<reference evidence="4" key="2">
    <citation type="submission" date="2016-02" db="EMBL/GenBank/DDBJ databases">
        <title>The draft genome sequence of the rumen methanogen Methanobrevibacter olleyae YLM1.</title>
        <authorList>
            <consortium name="New Zealand Agricultural Greenhouse Gas Research Centre/Pastoral Greenhouse Gas Research Consortium"/>
            <person name="Kelly W.J."/>
            <person name="Li D."/>
            <person name="Lambie S.C."/>
            <person name="Attwood G.T."/>
            <person name="Altermann E."/>
            <person name="Leahy S.C."/>
        </authorList>
    </citation>
    <scope>NUCLEOTIDE SEQUENCE [LARGE SCALE GENOMIC DNA]</scope>
    <source>
        <strain evidence="4">YLM1</strain>
    </source>
</reference>
<sequence length="172" mass="19646">MSTEKENKINANDEVCKIIDIKIVPNRFLKPETSEKVLNKIFELDGIVRGIVHGPSLPKTVYYGPARGTPVNHQYRKSINVKGQNIDLRLLIGEIILTIDVKLLNEIMESIEIILDEILPCKYILMIGIFTKTQTTVSDYLKYGRNFEDSIDERYIGMVDSRARSSETINMI</sequence>
<dbReference type="OrthoDB" id="109281at2157"/>
<reference evidence="2 4" key="1">
    <citation type="journal article" date="2016" name="Genome Announc.">
        <title>Draft Genome Sequence of the Rumen Methanogen Methanobrevibacter olleyae YLM1.</title>
        <authorList>
            <person name="Kelly W.J."/>
            <person name="Li D."/>
            <person name="Lambie S.C."/>
            <person name="Cox F."/>
            <person name="Attwood G.T."/>
            <person name="Altermann E."/>
            <person name="Leahy S.C."/>
        </authorList>
    </citation>
    <scope>NUCLEOTIDE SEQUENCE [LARGE SCALE GENOMIC DNA]</scope>
    <source>
        <strain evidence="2 4">YLM1</strain>
    </source>
</reference>
<dbReference type="Pfam" id="PF02505">
    <property type="entry name" value="MCR_D"/>
    <property type="match status" value="1"/>
</dbReference>
<dbReference type="Proteomes" id="UP000183442">
    <property type="component" value="Unassembled WGS sequence"/>
</dbReference>
<dbReference type="InterPro" id="IPR003901">
    <property type="entry name" value="Me_CoM_Rdtase_D"/>
</dbReference>
<evidence type="ECO:0000313" key="2">
    <source>
        <dbReference type="EMBL" id="AMK15666.1"/>
    </source>
</evidence>
<evidence type="ECO:0000313" key="4">
    <source>
        <dbReference type="Proteomes" id="UP000066376"/>
    </source>
</evidence>
<evidence type="ECO:0000256" key="1">
    <source>
        <dbReference type="ARBA" id="ARBA00022994"/>
    </source>
</evidence>
<protein>
    <submittedName>
        <fullName evidence="2">Methyl-coenzyme M reductase II D protein MrtD</fullName>
    </submittedName>
    <submittedName>
        <fullName evidence="3">Methyl-coenzyme M reductase subunit D</fullName>
    </submittedName>
</protein>
<reference evidence="5" key="3">
    <citation type="submission" date="2016-10" db="EMBL/GenBank/DDBJ databases">
        <authorList>
            <person name="Varghese N."/>
        </authorList>
    </citation>
    <scope>NUCLEOTIDE SEQUENCE [LARGE SCALE GENOMIC DNA]</scope>
    <source>
        <strain evidence="5">DSM 16632</strain>
    </source>
</reference>
<evidence type="ECO:0000313" key="3">
    <source>
        <dbReference type="EMBL" id="SFL23524.1"/>
    </source>
</evidence>
<dbReference type="PATRIC" id="fig|294671.3.peg.1160"/>
<proteinExistence type="predicted"/>
<dbReference type="Proteomes" id="UP000066376">
    <property type="component" value="Chromosome"/>
</dbReference>
<dbReference type="KEGG" id="mol:YLM1_1109"/>
<keyword evidence="1" id="KW-0484">Methanogenesis</keyword>
<gene>
    <name evidence="3" type="ORF">SAMN02910297_00304</name>
    <name evidence="2" type="ORF">YLM1_1109</name>
</gene>
<dbReference type="STRING" id="294671.YLM1_1109"/>
<accession>A0A126R0U7</accession>